<feature type="transmembrane region" description="Helical" evidence="1">
    <location>
        <begin position="37"/>
        <end position="55"/>
    </location>
</feature>
<reference evidence="2 3" key="1">
    <citation type="journal article" date="2024" name="bioRxiv">
        <title>A reference genome for Trichogramma kaykai: A tiny desert-dwelling parasitoid wasp with competing sex-ratio distorters.</title>
        <authorList>
            <person name="Culotta J."/>
            <person name="Lindsey A.R."/>
        </authorList>
    </citation>
    <scope>NUCLEOTIDE SEQUENCE [LARGE SCALE GENOMIC DNA]</scope>
    <source>
        <strain evidence="2 3">KSX58</strain>
    </source>
</reference>
<gene>
    <name evidence="2" type="ORF">TKK_003199</name>
</gene>
<keyword evidence="1" id="KW-0472">Membrane</keyword>
<sequence length="83" mass="9678">MCGGTYRALAWASDAAFRLVFVCAYKRTRSMRIYTSMCKGICTYLVYTLYAMKLLDCLCRRRTRRGVQLSLSCRCYRYCSCCT</sequence>
<evidence type="ECO:0000313" key="3">
    <source>
        <dbReference type="Proteomes" id="UP001627154"/>
    </source>
</evidence>
<keyword evidence="1" id="KW-0812">Transmembrane</keyword>
<evidence type="ECO:0000256" key="1">
    <source>
        <dbReference type="SAM" id="Phobius"/>
    </source>
</evidence>
<evidence type="ECO:0008006" key="4">
    <source>
        <dbReference type="Google" id="ProtNLM"/>
    </source>
</evidence>
<protein>
    <recommendedName>
        <fullName evidence="4">Secreted protein</fullName>
    </recommendedName>
</protein>
<dbReference type="AlphaFoldDB" id="A0ABD2XGM1"/>
<evidence type="ECO:0000313" key="2">
    <source>
        <dbReference type="EMBL" id="KAL3404225.1"/>
    </source>
</evidence>
<dbReference type="EMBL" id="JBJJXI010000026">
    <property type="protein sequence ID" value="KAL3404225.1"/>
    <property type="molecule type" value="Genomic_DNA"/>
</dbReference>
<name>A0ABD2XGM1_9HYME</name>
<dbReference type="Proteomes" id="UP001627154">
    <property type="component" value="Unassembled WGS sequence"/>
</dbReference>
<keyword evidence="3" id="KW-1185">Reference proteome</keyword>
<keyword evidence="1" id="KW-1133">Transmembrane helix</keyword>
<accession>A0ABD2XGM1</accession>
<proteinExistence type="predicted"/>
<organism evidence="2 3">
    <name type="scientific">Trichogramma kaykai</name>
    <dbReference type="NCBI Taxonomy" id="54128"/>
    <lineage>
        <taxon>Eukaryota</taxon>
        <taxon>Metazoa</taxon>
        <taxon>Ecdysozoa</taxon>
        <taxon>Arthropoda</taxon>
        <taxon>Hexapoda</taxon>
        <taxon>Insecta</taxon>
        <taxon>Pterygota</taxon>
        <taxon>Neoptera</taxon>
        <taxon>Endopterygota</taxon>
        <taxon>Hymenoptera</taxon>
        <taxon>Apocrita</taxon>
        <taxon>Proctotrupomorpha</taxon>
        <taxon>Chalcidoidea</taxon>
        <taxon>Trichogrammatidae</taxon>
        <taxon>Trichogramma</taxon>
    </lineage>
</organism>
<comment type="caution">
    <text evidence="2">The sequence shown here is derived from an EMBL/GenBank/DDBJ whole genome shotgun (WGS) entry which is preliminary data.</text>
</comment>